<evidence type="ECO:0000313" key="8">
    <source>
        <dbReference type="Proteomes" id="UP000219252"/>
    </source>
</evidence>
<sequence>MRKLWLMLVCAFAVLVLAACSSGSNEEQGTNSNGTSKQGTEKAEVTGIDGIEITEPVEIEFWHAMSGDHEKALQKITDDFNNSHENITVKLVNQGGYGDLSTKVMAAAKANTLPALTQAYEDWMTEYIENDFITNLNPYVESEKYGFTDDEFNDIMEVFREMNTWDGVLYGLPFNKSTQLMFYNVTYFEEAGLEVPTTWDEMKEAAEILTNDDVIAIGFENGLSIGFNQWVHQAGGQFFDEATGEFKMNSEEGKYALTYVNDLIQSGVARTAGEDGYMSGPFARGDVAMYFGSSAGLPYVAAPAAENGIEWSTAVLPSDAQSAAPFAGTNVTMFNHLSDEEKLAAWQYMKFLINTDNTIYWAQQSGYIPVRQSALDSDEWKSYVEENPTYGVAQQQLEYGFYDPRVKGAYAFKNAVAKELDKVFLGEYTVEEGLEAADKAAAKELGK</sequence>
<dbReference type="PROSITE" id="PS51257">
    <property type="entry name" value="PROKAR_LIPOPROTEIN"/>
    <property type="match status" value="1"/>
</dbReference>
<keyword evidence="8" id="KW-1185">Reference proteome</keyword>
<feature type="signal peptide" evidence="6">
    <location>
        <begin position="1"/>
        <end position="18"/>
    </location>
</feature>
<dbReference type="InterPro" id="IPR050490">
    <property type="entry name" value="Bact_solute-bd_prot1"/>
</dbReference>
<evidence type="ECO:0000256" key="2">
    <source>
        <dbReference type="ARBA" id="ARBA00008520"/>
    </source>
</evidence>
<comment type="subcellular location">
    <subcellularLocation>
        <location evidence="1">Cell envelope</location>
    </subcellularLocation>
</comment>
<dbReference type="GO" id="GO:0030313">
    <property type="term" value="C:cell envelope"/>
    <property type="evidence" value="ECO:0007669"/>
    <property type="project" value="UniProtKB-SubCell"/>
</dbReference>
<dbReference type="PANTHER" id="PTHR43649:SF31">
    <property type="entry name" value="SN-GLYCEROL-3-PHOSPHATE-BINDING PERIPLASMIC PROTEIN UGPB"/>
    <property type="match status" value="1"/>
</dbReference>
<gene>
    <name evidence="7" type="ORF">SAMN05877842_12214</name>
</gene>
<protein>
    <submittedName>
        <fullName evidence="7">Carbohydrate ABC transporter substrate-binding protein (CUT1 family)</fullName>
    </submittedName>
</protein>
<dbReference type="Pfam" id="PF13416">
    <property type="entry name" value="SBP_bac_8"/>
    <property type="match status" value="1"/>
</dbReference>
<evidence type="ECO:0000256" key="3">
    <source>
        <dbReference type="ARBA" id="ARBA00022448"/>
    </source>
</evidence>
<dbReference type="EMBL" id="OBQC01000022">
    <property type="protein sequence ID" value="SOC44612.1"/>
    <property type="molecule type" value="Genomic_DNA"/>
</dbReference>
<evidence type="ECO:0000256" key="5">
    <source>
        <dbReference type="SAM" id="MobiDB-lite"/>
    </source>
</evidence>
<comment type="similarity">
    <text evidence="2">Belongs to the bacterial solute-binding protein 1 family.</text>
</comment>
<feature type="compositionally biased region" description="Polar residues" evidence="5">
    <location>
        <begin position="23"/>
        <end position="38"/>
    </location>
</feature>
<keyword evidence="3" id="KW-0813">Transport</keyword>
<dbReference type="RefSeq" id="WP_097151166.1">
    <property type="nucleotide sequence ID" value="NZ_OBQC01000022.1"/>
</dbReference>
<reference evidence="8" key="1">
    <citation type="submission" date="2017-08" db="EMBL/GenBank/DDBJ databases">
        <authorList>
            <person name="Varghese N."/>
            <person name="Submissions S."/>
        </authorList>
    </citation>
    <scope>NUCLEOTIDE SEQUENCE [LARGE SCALE GENOMIC DNA]</scope>
    <source>
        <strain evidence="8">JC23</strain>
    </source>
</reference>
<feature type="region of interest" description="Disordered" evidence="5">
    <location>
        <begin position="23"/>
        <end position="47"/>
    </location>
</feature>
<dbReference type="PANTHER" id="PTHR43649">
    <property type="entry name" value="ARABINOSE-BINDING PROTEIN-RELATED"/>
    <property type="match status" value="1"/>
</dbReference>
<dbReference type="Gene3D" id="3.40.190.10">
    <property type="entry name" value="Periplasmic binding protein-like II"/>
    <property type="match status" value="2"/>
</dbReference>
<dbReference type="SUPFAM" id="SSF53850">
    <property type="entry name" value="Periplasmic binding protein-like II"/>
    <property type="match status" value="1"/>
</dbReference>
<feature type="chain" id="PRO_5038959819" evidence="6">
    <location>
        <begin position="19"/>
        <end position="447"/>
    </location>
</feature>
<evidence type="ECO:0000256" key="4">
    <source>
        <dbReference type="ARBA" id="ARBA00022729"/>
    </source>
</evidence>
<dbReference type="CDD" id="cd14748">
    <property type="entry name" value="PBP2_UgpB"/>
    <property type="match status" value="1"/>
</dbReference>
<name>A0A285US08_9BACL</name>
<evidence type="ECO:0000313" key="7">
    <source>
        <dbReference type="EMBL" id="SOC44612.1"/>
    </source>
</evidence>
<dbReference type="OrthoDB" id="9795467at2"/>
<dbReference type="InterPro" id="IPR006059">
    <property type="entry name" value="SBP"/>
</dbReference>
<dbReference type="AlphaFoldDB" id="A0A285US08"/>
<evidence type="ECO:0000256" key="1">
    <source>
        <dbReference type="ARBA" id="ARBA00004196"/>
    </source>
</evidence>
<proteinExistence type="inferred from homology"/>
<keyword evidence="4 6" id="KW-0732">Signal</keyword>
<dbReference type="Proteomes" id="UP000219252">
    <property type="component" value="Unassembled WGS sequence"/>
</dbReference>
<organism evidence="7 8">
    <name type="scientific">Ureibacillus acetophenoni</name>
    <dbReference type="NCBI Taxonomy" id="614649"/>
    <lineage>
        <taxon>Bacteria</taxon>
        <taxon>Bacillati</taxon>
        <taxon>Bacillota</taxon>
        <taxon>Bacilli</taxon>
        <taxon>Bacillales</taxon>
        <taxon>Caryophanaceae</taxon>
        <taxon>Ureibacillus</taxon>
    </lineage>
</organism>
<evidence type="ECO:0000256" key="6">
    <source>
        <dbReference type="SAM" id="SignalP"/>
    </source>
</evidence>
<accession>A0A285US08</accession>